<keyword evidence="3 6" id="KW-0812">Transmembrane</keyword>
<evidence type="ECO:0000256" key="4">
    <source>
        <dbReference type="ARBA" id="ARBA00022989"/>
    </source>
</evidence>
<dbReference type="Pfam" id="PF09335">
    <property type="entry name" value="VTT_dom"/>
    <property type="match status" value="1"/>
</dbReference>
<sequence>MNVQTLIKAAAVIAAAALLIYINATYLNFEAEQLQDFFLSFGLLGPAVFVLMFAMRPFLLFPASVMAVAGGLAFGPIIGPAATYAGSLAGALLSFLFIRKLGGRKKQKLSGAKREVIKKRIEENGMFYIISLRILPVINFDLVTYLAAASSIKLKTFLGATMIGIIPGTLAFNLLGASLADLSAGMIAATAGVFAVALIIPYIVKRMLKKKNVDLEELT</sequence>
<comment type="caution">
    <text evidence="8">The sequence shown here is derived from an EMBL/GenBank/DDBJ whole genome shotgun (WGS) entry which is preliminary data.</text>
</comment>
<reference evidence="9" key="1">
    <citation type="journal article" date="2019" name="Int. J. Syst. Evol. Microbiol.">
        <title>The Global Catalogue of Microorganisms (GCM) 10K type strain sequencing project: providing services to taxonomists for standard genome sequencing and annotation.</title>
        <authorList>
            <consortium name="The Broad Institute Genomics Platform"/>
            <consortium name="The Broad Institute Genome Sequencing Center for Infectious Disease"/>
            <person name="Wu L."/>
            <person name="Ma J."/>
        </authorList>
    </citation>
    <scope>NUCLEOTIDE SEQUENCE [LARGE SCALE GENOMIC DNA]</scope>
    <source>
        <strain evidence="9">JCM 12165</strain>
    </source>
</reference>
<evidence type="ECO:0000256" key="1">
    <source>
        <dbReference type="ARBA" id="ARBA00004651"/>
    </source>
</evidence>
<dbReference type="Proteomes" id="UP001595896">
    <property type="component" value="Unassembled WGS sequence"/>
</dbReference>
<dbReference type="PANTHER" id="PTHR12677">
    <property type="entry name" value="GOLGI APPARATUS MEMBRANE PROTEIN TVP38-RELATED"/>
    <property type="match status" value="1"/>
</dbReference>
<dbReference type="RefSeq" id="WP_377908439.1">
    <property type="nucleotide sequence ID" value="NZ_JBHSGK010000003.1"/>
</dbReference>
<feature type="transmembrane region" description="Helical" evidence="6">
    <location>
        <begin position="65"/>
        <end position="98"/>
    </location>
</feature>
<proteinExistence type="inferred from homology"/>
<keyword evidence="4 6" id="KW-1133">Transmembrane helix</keyword>
<dbReference type="InterPro" id="IPR015414">
    <property type="entry name" value="TMEM64"/>
</dbReference>
<keyword evidence="9" id="KW-1185">Reference proteome</keyword>
<evidence type="ECO:0000313" key="8">
    <source>
        <dbReference type="EMBL" id="MFC4735801.1"/>
    </source>
</evidence>
<feature type="transmembrane region" description="Helical" evidence="6">
    <location>
        <begin position="182"/>
        <end position="204"/>
    </location>
</feature>
<evidence type="ECO:0000256" key="2">
    <source>
        <dbReference type="ARBA" id="ARBA00022475"/>
    </source>
</evidence>
<evidence type="ECO:0000259" key="7">
    <source>
        <dbReference type="Pfam" id="PF09335"/>
    </source>
</evidence>
<feature type="domain" description="VTT" evidence="7">
    <location>
        <begin position="61"/>
        <end position="177"/>
    </location>
</feature>
<dbReference type="InterPro" id="IPR032816">
    <property type="entry name" value="VTT_dom"/>
</dbReference>
<feature type="transmembrane region" description="Helical" evidence="6">
    <location>
        <begin position="38"/>
        <end position="59"/>
    </location>
</feature>
<protein>
    <recommendedName>
        <fullName evidence="6">TVP38/TMEM64 family membrane protein</fullName>
    </recommendedName>
</protein>
<keyword evidence="2 6" id="KW-1003">Cell membrane</keyword>
<evidence type="ECO:0000256" key="6">
    <source>
        <dbReference type="RuleBase" id="RU366058"/>
    </source>
</evidence>
<comment type="caution">
    <text evidence="6">Lacks conserved residue(s) required for the propagation of feature annotation.</text>
</comment>
<dbReference type="EMBL" id="JBHSGK010000003">
    <property type="protein sequence ID" value="MFC4735801.1"/>
    <property type="molecule type" value="Genomic_DNA"/>
</dbReference>
<name>A0ABV9NSD2_9BACI</name>
<evidence type="ECO:0000256" key="5">
    <source>
        <dbReference type="ARBA" id="ARBA00023136"/>
    </source>
</evidence>
<gene>
    <name evidence="8" type="ORF">ACFO4L_04300</name>
</gene>
<organism evidence="8 9">
    <name type="scientific">Bacillus daqingensis</name>
    <dbReference type="NCBI Taxonomy" id="872396"/>
    <lineage>
        <taxon>Bacteria</taxon>
        <taxon>Bacillati</taxon>
        <taxon>Bacillota</taxon>
        <taxon>Bacilli</taxon>
        <taxon>Bacillales</taxon>
        <taxon>Bacillaceae</taxon>
        <taxon>Bacillus</taxon>
    </lineage>
</organism>
<comment type="similarity">
    <text evidence="6">Belongs to the TVP38/TMEM64 family.</text>
</comment>
<dbReference type="PANTHER" id="PTHR12677:SF59">
    <property type="entry name" value="GOLGI APPARATUS MEMBRANE PROTEIN TVP38-RELATED"/>
    <property type="match status" value="1"/>
</dbReference>
<comment type="subcellular location">
    <subcellularLocation>
        <location evidence="1 6">Cell membrane</location>
        <topology evidence="1 6">Multi-pass membrane protein</topology>
    </subcellularLocation>
</comment>
<feature type="transmembrane region" description="Helical" evidence="6">
    <location>
        <begin position="6"/>
        <end position="26"/>
    </location>
</feature>
<accession>A0ABV9NSD2</accession>
<keyword evidence="5 6" id="KW-0472">Membrane</keyword>
<evidence type="ECO:0000313" key="9">
    <source>
        <dbReference type="Proteomes" id="UP001595896"/>
    </source>
</evidence>
<evidence type="ECO:0000256" key="3">
    <source>
        <dbReference type="ARBA" id="ARBA00022692"/>
    </source>
</evidence>